<dbReference type="GO" id="GO:0005975">
    <property type="term" value="P:carbohydrate metabolic process"/>
    <property type="evidence" value="ECO:0007669"/>
    <property type="project" value="InterPro"/>
</dbReference>
<evidence type="ECO:0000313" key="16">
    <source>
        <dbReference type="Proteomes" id="UP000504603"/>
    </source>
</evidence>
<evidence type="ECO:0000256" key="5">
    <source>
        <dbReference type="ARBA" id="ARBA00022622"/>
    </source>
</evidence>
<dbReference type="GO" id="GO:0006952">
    <property type="term" value="P:defense response"/>
    <property type="evidence" value="ECO:0007669"/>
    <property type="project" value="UniProtKB-KW"/>
</dbReference>
<dbReference type="FunFam" id="3.20.20.80:FF:000002">
    <property type="entry name" value="Glucan endo-1,3-beta-glucosidase 3"/>
    <property type="match status" value="1"/>
</dbReference>
<evidence type="ECO:0000256" key="10">
    <source>
        <dbReference type="ARBA" id="ARBA00023295"/>
    </source>
</evidence>
<dbReference type="SMART" id="SM00768">
    <property type="entry name" value="X8"/>
    <property type="match status" value="1"/>
</dbReference>
<dbReference type="Gene3D" id="3.20.20.80">
    <property type="entry name" value="Glycosidases"/>
    <property type="match status" value="1"/>
</dbReference>
<dbReference type="Pfam" id="PF07983">
    <property type="entry name" value="X8"/>
    <property type="match status" value="1"/>
</dbReference>
<organism evidence="16 17">
    <name type="scientific">Momordica charantia</name>
    <name type="common">Bitter gourd</name>
    <name type="synonym">Balsam pear</name>
    <dbReference type="NCBI Taxonomy" id="3673"/>
    <lineage>
        <taxon>Eukaryota</taxon>
        <taxon>Viridiplantae</taxon>
        <taxon>Streptophyta</taxon>
        <taxon>Embryophyta</taxon>
        <taxon>Tracheophyta</taxon>
        <taxon>Spermatophyta</taxon>
        <taxon>Magnoliopsida</taxon>
        <taxon>eudicotyledons</taxon>
        <taxon>Gunneridae</taxon>
        <taxon>Pentapetalae</taxon>
        <taxon>rosids</taxon>
        <taxon>fabids</taxon>
        <taxon>Cucurbitales</taxon>
        <taxon>Cucurbitaceae</taxon>
        <taxon>Momordiceae</taxon>
        <taxon>Momordica</taxon>
    </lineage>
</organism>
<evidence type="ECO:0000256" key="11">
    <source>
        <dbReference type="ARBA" id="ARBA00033335"/>
    </source>
</evidence>
<feature type="domain" description="X8" evidence="15">
    <location>
        <begin position="404"/>
        <end position="489"/>
    </location>
</feature>
<dbReference type="InterPro" id="IPR017853">
    <property type="entry name" value="GH"/>
</dbReference>
<dbReference type="Pfam" id="PF00332">
    <property type="entry name" value="Glyco_hydro_17"/>
    <property type="match status" value="1"/>
</dbReference>
<evidence type="ECO:0000256" key="2">
    <source>
        <dbReference type="ARBA" id="ARBA00004609"/>
    </source>
</evidence>
<feature type="compositionally biased region" description="Basic residues" evidence="14">
    <location>
        <begin position="378"/>
        <end position="394"/>
    </location>
</feature>
<dbReference type="OrthoDB" id="1938138at2759"/>
<comment type="catalytic activity">
    <reaction evidence="1">
        <text>Hydrolysis of (1-&gt;3)-beta-D-glucosidic linkages in (1-&gt;3)-beta-D-glucans.</text>
        <dbReference type="EC" id="3.2.1.39"/>
    </reaction>
</comment>
<name>A0A6J1CBA1_MOMCH</name>
<dbReference type="Proteomes" id="UP000504603">
    <property type="component" value="Unplaced"/>
</dbReference>
<dbReference type="InterPro" id="IPR012946">
    <property type="entry name" value="X8"/>
</dbReference>
<keyword evidence="10" id="KW-0326">Glycosidase</keyword>
<dbReference type="GO" id="GO:0042973">
    <property type="term" value="F:glucan endo-1,3-beta-D-glucosidase activity"/>
    <property type="evidence" value="ECO:0007669"/>
    <property type="project" value="UniProtKB-EC"/>
</dbReference>
<reference evidence="17" key="1">
    <citation type="submission" date="2025-08" db="UniProtKB">
        <authorList>
            <consortium name="RefSeq"/>
        </authorList>
    </citation>
    <scope>IDENTIFICATION</scope>
    <source>
        <strain evidence="17">OHB3-1</strain>
    </source>
</reference>
<dbReference type="AlphaFoldDB" id="A0A6J1CBA1"/>
<dbReference type="Gene3D" id="1.20.58.1040">
    <property type="match status" value="1"/>
</dbReference>
<evidence type="ECO:0000256" key="9">
    <source>
        <dbReference type="ARBA" id="ARBA00023157"/>
    </source>
</evidence>
<dbReference type="PANTHER" id="PTHR32227">
    <property type="entry name" value="GLUCAN ENDO-1,3-BETA-GLUCOSIDASE BG1-RELATED-RELATED"/>
    <property type="match status" value="1"/>
</dbReference>
<keyword evidence="9" id="KW-1015">Disulfide bond</keyword>
<keyword evidence="5" id="KW-0472">Membrane</keyword>
<feature type="region of interest" description="Disordered" evidence="14">
    <location>
        <begin position="378"/>
        <end position="402"/>
    </location>
</feature>
<evidence type="ECO:0000256" key="4">
    <source>
        <dbReference type="ARBA" id="ARBA00012780"/>
    </source>
</evidence>
<evidence type="ECO:0000256" key="6">
    <source>
        <dbReference type="ARBA" id="ARBA00022729"/>
    </source>
</evidence>
<evidence type="ECO:0000256" key="3">
    <source>
        <dbReference type="ARBA" id="ARBA00008773"/>
    </source>
</evidence>
<keyword evidence="6" id="KW-0732">Signal</keyword>
<evidence type="ECO:0000256" key="12">
    <source>
        <dbReference type="ARBA" id="ARBA00033417"/>
    </source>
</evidence>
<evidence type="ECO:0000313" key="17">
    <source>
        <dbReference type="RefSeq" id="XP_022138981.1"/>
    </source>
</evidence>
<comment type="subcellular location">
    <subcellularLocation>
        <location evidence="2">Cell membrane</location>
        <topology evidence="2">Lipid-anchor</topology>
        <topology evidence="2">GPI-anchor</topology>
    </subcellularLocation>
</comment>
<gene>
    <name evidence="17" type="primary">LOC111010027</name>
</gene>
<dbReference type="SUPFAM" id="SSF51445">
    <property type="entry name" value="(Trans)glycosidases"/>
    <property type="match status" value="1"/>
</dbReference>
<evidence type="ECO:0000256" key="13">
    <source>
        <dbReference type="RuleBase" id="RU004335"/>
    </source>
</evidence>
<evidence type="ECO:0000256" key="8">
    <source>
        <dbReference type="ARBA" id="ARBA00022821"/>
    </source>
</evidence>
<evidence type="ECO:0000256" key="7">
    <source>
        <dbReference type="ARBA" id="ARBA00022801"/>
    </source>
</evidence>
<evidence type="ECO:0000259" key="15">
    <source>
        <dbReference type="SMART" id="SM00768"/>
    </source>
</evidence>
<dbReference type="RefSeq" id="XP_022138981.1">
    <property type="nucleotide sequence ID" value="XM_022283289.1"/>
</dbReference>
<keyword evidence="8" id="KW-0611">Plant defense</keyword>
<keyword evidence="5" id="KW-0325">Glycoprotein</keyword>
<accession>A0A6J1CBA1</accession>
<evidence type="ECO:0000256" key="1">
    <source>
        <dbReference type="ARBA" id="ARBA00000382"/>
    </source>
</evidence>
<dbReference type="KEGG" id="mcha:111010027"/>
<dbReference type="GO" id="GO:0005886">
    <property type="term" value="C:plasma membrane"/>
    <property type="evidence" value="ECO:0007669"/>
    <property type="project" value="UniProtKB-SubCell"/>
</dbReference>
<keyword evidence="16" id="KW-1185">Reference proteome</keyword>
<dbReference type="InterPro" id="IPR000490">
    <property type="entry name" value="Glyco_hydro_17"/>
</dbReference>
<protein>
    <recommendedName>
        <fullName evidence="4">glucan endo-1,3-beta-D-glucosidase</fullName>
        <ecNumber evidence="4">3.2.1.39</ecNumber>
    </recommendedName>
    <alternativeName>
        <fullName evidence="11">(1-&gt;3)-beta-glucan endohydrolase</fullName>
    </alternativeName>
    <alternativeName>
        <fullName evidence="12">Beta-1,3-endoglucanase</fullName>
    </alternativeName>
</protein>
<keyword evidence="5" id="KW-0449">Lipoprotein</keyword>
<dbReference type="GeneID" id="111010027"/>
<dbReference type="GO" id="GO:0098552">
    <property type="term" value="C:side of membrane"/>
    <property type="evidence" value="ECO:0007669"/>
    <property type="project" value="UniProtKB-KW"/>
</dbReference>
<proteinExistence type="inferred from homology"/>
<keyword evidence="7" id="KW-0378">Hydrolase</keyword>
<dbReference type="EC" id="3.2.1.39" evidence="4"/>
<dbReference type="FunFam" id="1.20.58.1040:FF:000003">
    <property type="entry name" value="glucan endo-1,3-beta-glucosidase 7"/>
    <property type="match status" value="1"/>
</dbReference>
<dbReference type="InterPro" id="IPR044965">
    <property type="entry name" value="Glyco_hydro_17_plant"/>
</dbReference>
<keyword evidence="5" id="KW-0336">GPI-anchor</keyword>
<sequence length="491" mass="54212">MTWQNNIGPSREIQHPPWSLSLPSILLRCRPAMAAAAALRRISAVLLLLLHISTSTVSIGVNYGTLGNNLRPPAEVANFIKTQTTFDRVKIFDANPDILRAFAGTGILVTVTIGNGDIPRLTDPAAAQQWVAANIVPFHPQTRINYIAVGNEVLLITRDLVPQLVPAMRSLQQALVQAGITDIKVTTPQALILQTSNPPSAGRFFPADAQALFTPLLQFLRETKAPFMMNPYPYFGMSSPKQLNFALFRPNPGLYDKFTRITYTNMFVANMDAVYSAMKAIGFADVDIVVGETGWPTRCDGNPICSPDNAAHYNRHLINLVKSGEGTPLMPNRRFEAYLFGLFNENVKPGPEAERNWGLFQPDFTPVYDVPIIMRNGRRRSGRRGGRGRPRPRPRPVVASSGKKWCVPKPDAANDALQNNIDYICSLNTVDCRPVQPGGVCFQPNDVRSHAAYLMNSYYQTAGRNDFNCDFRSTAVIATVDPSYGGCRYIA</sequence>
<evidence type="ECO:0000256" key="14">
    <source>
        <dbReference type="SAM" id="MobiDB-lite"/>
    </source>
</evidence>
<comment type="similarity">
    <text evidence="3 13">Belongs to the glycosyl hydrolase 17 family.</text>
</comment>